<name>Q6ASQ5_ORYSJ</name>
<evidence type="ECO:0000313" key="2">
    <source>
        <dbReference type="EMBL" id="AAT93977.1"/>
    </source>
</evidence>
<organism evidence="2 3">
    <name type="scientific">Oryza sativa subsp. japonica</name>
    <name type="common">Rice</name>
    <dbReference type="NCBI Taxonomy" id="39947"/>
    <lineage>
        <taxon>Eukaryota</taxon>
        <taxon>Viridiplantae</taxon>
        <taxon>Streptophyta</taxon>
        <taxon>Embryophyta</taxon>
        <taxon>Tracheophyta</taxon>
        <taxon>Spermatophyta</taxon>
        <taxon>Magnoliopsida</taxon>
        <taxon>Liliopsida</taxon>
        <taxon>Poales</taxon>
        <taxon>Poaceae</taxon>
        <taxon>BOP clade</taxon>
        <taxon>Oryzoideae</taxon>
        <taxon>Oryzeae</taxon>
        <taxon>Oryzinae</taxon>
        <taxon>Oryza</taxon>
        <taxon>Oryza sativa</taxon>
    </lineage>
</organism>
<feature type="region of interest" description="Disordered" evidence="1">
    <location>
        <begin position="1"/>
        <end position="262"/>
    </location>
</feature>
<evidence type="ECO:0000256" key="1">
    <source>
        <dbReference type="SAM" id="MobiDB-lite"/>
    </source>
</evidence>
<reference evidence="3" key="2">
    <citation type="journal article" date="2008" name="Nucleic Acids Res.">
        <title>The rice annotation project database (RAP-DB): 2008 update.</title>
        <authorList>
            <consortium name="The rice annotation project (RAP)"/>
        </authorList>
    </citation>
    <scope>GENOME REANNOTATION</scope>
    <source>
        <strain evidence="3">cv. Nipponbare</strain>
    </source>
</reference>
<gene>
    <name evidence="2" type="ORF">OSJNBa0077J22.18</name>
</gene>
<sequence length="372" mass="41633">MEMRDRDGPAASKRGTVSPAVGRVALQRSRSSKTRDRRSPNGSAAPKRGTVAVPRFQYAAPGRERAVPRNREARSARSRALATRDRHGPAQRRRGTVSGRVGARGRRCRTSAPRERDGAARPFYATAGPAEWKSGTTRSRVPAVRCRKIEQPQSMAPVAAEEDDVPRLRNTRSRATRRQPGLQELLRTVRGRGNEQDSKGRSHCSRSAPASPSSERDQRMKRRRKMIEADHSCEDGEEKVPEKMNEGEEEEEVSSAPSSPLHMPLLPFKFSGYDSDGQEILEPPDMDIVDAYQKRREEFEEKRGGKPLAHCSGFLVDWDETRKKGIVMTTSDIICSKSSLDCWSGEDEYSPNAEVCCTLDSSILQQCYRDYS</sequence>
<proteinExistence type="predicted"/>
<accession>Q6ASQ5</accession>
<dbReference type="AlphaFoldDB" id="Q6ASQ5"/>
<protein>
    <submittedName>
        <fullName evidence="2">Uncharacterized protein</fullName>
    </submittedName>
</protein>
<dbReference type="EMBL" id="AC148814">
    <property type="protein sequence ID" value="AAT93977.1"/>
    <property type="molecule type" value="Genomic_DNA"/>
</dbReference>
<reference evidence="3" key="1">
    <citation type="journal article" date="2005" name="Nature">
        <title>The map-based sequence of the rice genome.</title>
        <authorList>
            <consortium name="International rice genome sequencing project (IRGSP)"/>
            <person name="Matsumoto T."/>
            <person name="Wu J."/>
            <person name="Kanamori H."/>
            <person name="Katayose Y."/>
            <person name="Fujisawa M."/>
            <person name="Namiki N."/>
            <person name="Mizuno H."/>
            <person name="Yamamoto K."/>
            <person name="Antonio B.A."/>
            <person name="Baba T."/>
            <person name="Sakata K."/>
            <person name="Nagamura Y."/>
            <person name="Aoki H."/>
            <person name="Arikawa K."/>
            <person name="Arita K."/>
            <person name="Bito T."/>
            <person name="Chiden Y."/>
            <person name="Fujitsuka N."/>
            <person name="Fukunaka R."/>
            <person name="Hamada M."/>
            <person name="Harada C."/>
            <person name="Hayashi A."/>
            <person name="Hijishita S."/>
            <person name="Honda M."/>
            <person name="Hosokawa S."/>
            <person name="Ichikawa Y."/>
            <person name="Idonuma A."/>
            <person name="Iijima M."/>
            <person name="Ikeda M."/>
            <person name="Ikeno M."/>
            <person name="Ito K."/>
            <person name="Ito S."/>
            <person name="Ito T."/>
            <person name="Ito Y."/>
            <person name="Ito Y."/>
            <person name="Iwabuchi A."/>
            <person name="Kamiya K."/>
            <person name="Karasawa W."/>
            <person name="Kurita K."/>
            <person name="Katagiri S."/>
            <person name="Kikuta A."/>
            <person name="Kobayashi H."/>
            <person name="Kobayashi N."/>
            <person name="Machita K."/>
            <person name="Maehara T."/>
            <person name="Masukawa M."/>
            <person name="Mizubayashi T."/>
            <person name="Mukai Y."/>
            <person name="Nagasaki H."/>
            <person name="Nagata Y."/>
            <person name="Naito S."/>
            <person name="Nakashima M."/>
            <person name="Nakama Y."/>
            <person name="Nakamichi Y."/>
            <person name="Nakamura M."/>
            <person name="Meguro A."/>
            <person name="Negishi M."/>
            <person name="Ohta I."/>
            <person name="Ohta T."/>
            <person name="Okamoto M."/>
            <person name="Ono N."/>
            <person name="Saji S."/>
            <person name="Sakaguchi M."/>
            <person name="Sakai K."/>
            <person name="Shibata M."/>
            <person name="Shimokawa T."/>
            <person name="Song J."/>
            <person name="Takazaki Y."/>
            <person name="Terasawa K."/>
            <person name="Tsugane M."/>
            <person name="Tsuji K."/>
            <person name="Ueda S."/>
            <person name="Waki K."/>
            <person name="Yamagata H."/>
            <person name="Yamamoto M."/>
            <person name="Yamamoto S."/>
            <person name="Yamane H."/>
            <person name="Yoshiki S."/>
            <person name="Yoshihara R."/>
            <person name="Yukawa K."/>
            <person name="Zhong H."/>
            <person name="Yano M."/>
            <person name="Yuan Q."/>
            <person name="Ouyang S."/>
            <person name="Liu J."/>
            <person name="Jones K.M."/>
            <person name="Gansberger K."/>
            <person name="Moffat K."/>
            <person name="Hill J."/>
            <person name="Bera J."/>
            <person name="Fadrosh D."/>
            <person name="Jin S."/>
            <person name="Johri S."/>
            <person name="Kim M."/>
            <person name="Overton L."/>
            <person name="Reardon M."/>
            <person name="Tsitrin T."/>
            <person name="Vuong H."/>
            <person name="Weaver B."/>
            <person name="Ciecko A."/>
            <person name="Tallon L."/>
            <person name="Jackson J."/>
            <person name="Pai G."/>
            <person name="Aken S.V."/>
            <person name="Utterback T."/>
            <person name="Reidmuller S."/>
            <person name="Feldblyum T."/>
            <person name="Hsiao J."/>
            <person name="Zismann V."/>
            <person name="Iobst S."/>
            <person name="de Vazeille A.R."/>
            <person name="Buell C.R."/>
            <person name="Ying K."/>
            <person name="Li Y."/>
            <person name="Lu T."/>
            <person name="Huang Y."/>
            <person name="Zhao Q."/>
            <person name="Feng Q."/>
            <person name="Zhang L."/>
            <person name="Zhu J."/>
            <person name="Weng Q."/>
            <person name="Mu J."/>
            <person name="Lu Y."/>
            <person name="Fan D."/>
            <person name="Liu Y."/>
            <person name="Guan J."/>
            <person name="Zhang Y."/>
            <person name="Yu S."/>
            <person name="Liu X."/>
            <person name="Zhang Y."/>
            <person name="Hong G."/>
            <person name="Han B."/>
            <person name="Choisne N."/>
            <person name="Demange N."/>
            <person name="Orjeda G."/>
            <person name="Samain S."/>
            <person name="Cattolico L."/>
            <person name="Pelletier E."/>
            <person name="Couloux A."/>
            <person name="Segurens B."/>
            <person name="Wincker P."/>
            <person name="D'Hont A."/>
            <person name="Scarpelli C."/>
            <person name="Weissenbach J."/>
            <person name="Salanoubat M."/>
            <person name="Quetier F."/>
            <person name="Yu Y."/>
            <person name="Kim H.R."/>
            <person name="Rambo T."/>
            <person name="Currie J."/>
            <person name="Collura K."/>
            <person name="Luo M."/>
            <person name="Yang T."/>
            <person name="Ammiraju J.S.S."/>
            <person name="Engler F."/>
            <person name="Soderlund C."/>
            <person name="Wing R.A."/>
            <person name="Palmer L.E."/>
            <person name="de la Bastide M."/>
            <person name="Spiegel L."/>
            <person name="Nascimento L."/>
            <person name="Zutavern T."/>
            <person name="O'Shaughnessy A."/>
            <person name="Dike S."/>
            <person name="Dedhia N."/>
            <person name="Preston R."/>
            <person name="Balija V."/>
            <person name="McCombie W.R."/>
            <person name="Chow T."/>
            <person name="Chen H."/>
            <person name="Chung M."/>
            <person name="Chen C."/>
            <person name="Shaw J."/>
            <person name="Wu H."/>
            <person name="Hsiao K."/>
            <person name="Chao Y."/>
            <person name="Chu M."/>
            <person name="Cheng C."/>
            <person name="Hour A."/>
            <person name="Lee P."/>
            <person name="Lin S."/>
            <person name="Lin Y."/>
            <person name="Liou J."/>
            <person name="Liu S."/>
            <person name="Hsing Y."/>
            <person name="Raghuvanshi S."/>
            <person name="Mohanty A."/>
            <person name="Bharti A.K."/>
            <person name="Gaur A."/>
            <person name="Gupta V."/>
            <person name="Kumar D."/>
            <person name="Ravi V."/>
            <person name="Vij S."/>
            <person name="Kapur A."/>
            <person name="Khurana P."/>
            <person name="Khurana P."/>
            <person name="Khurana J.P."/>
            <person name="Tyagi A.K."/>
            <person name="Gaikwad K."/>
            <person name="Singh A."/>
            <person name="Dalal V."/>
            <person name="Srivastava S."/>
            <person name="Dixit A."/>
            <person name="Pal A.K."/>
            <person name="Ghazi I.A."/>
            <person name="Yadav M."/>
            <person name="Pandit A."/>
            <person name="Bhargava A."/>
            <person name="Sureshbabu K."/>
            <person name="Batra K."/>
            <person name="Sharma T.R."/>
            <person name="Mohapatra T."/>
            <person name="Singh N.K."/>
            <person name="Messing J."/>
            <person name="Nelson A.B."/>
            <person name="Fuks G."/>
            <person name="Kavchok S."/>
            <person name="Keizer G."/>
            <person name="Linton E."/>
            <person name="Llaca V."/>
            <person name="Song R."/>
            <person name="Tanyolac B."/>
            <person name="Young S."/>
            <person name="Ho-Il K."/>
            <person name="Hahn J.H."/>
            <person name="Sangsakoo G."/>
            <person name="Vanavichit A."/>
            <person name="de Mattos Luiz.A.T."/>
            <person name="Zimmer P.D."/>
            <person name="Malone G."/>
            <person name="Dellagostin O."/>
            <person name="de Oliveira A.C."/>
            <person name="Bevan M."/>
            <person name="Bancroft I."/>
            <person name="Minx P."/>
            <person name="Cordum H."/>
            <person name="Wilson R."/>
            <person name="Cheng Z."/>
            <person name="Jin W."/>
            <person name="Jiang J."/>
            <person name="Leong S.A."/>
            <person name="Iwama H."/>
            <person name="Gojobori T."/>
            <person name="Itoh T."/>
            <person name="Niimura Y."/>
            <person name="Fujii Y."/>
            <person name="Habara T."/>
            <person name="Sakai H."/>
            <person name="Sato Y."/>
            <person name="Wilson G."/>
            <person name="Kumar K."/>
            <person name="McCouch S."/>
            <person name="Juretic N."/>
            <person name="Hoen D."/>
            <person name="Wright S."/>
            <person name="Bruskiewich R."/>
            <person name="Bureau T."/>
            <person name="Miyao A."/>
            <person name="Hirochika H."/>
            <person name="Nishikawa T."/>
            <person name="Kadowaki K."/>
            <person name="Sugiura M."/>
            <person name="Burr B."/>
            <person name="Sasaki T."/>
        </authorList>
    </citation>
    <scope>NUCLEOTIDE SEQUENCE [LARGE SCALE GENOMIC DNA]</scope>
    <source>
        <strain evidence="3">cv. Nipponbare</strain>
    </source>
</reference>
<feature type="compositionally biased region" description="Basic and acidic residues" evidence="1">
    <location>
        <begin position="62"/>
        <end position="75"/>
    </location>
</feature>
<evidence type="ECO:0000313" key="3">
    <source>
        <dbReference type="Proteomes" id="UP000000763"/>
    </source>
</evidence>
<dbReference type="Proteomes" id="UP000000763">
    <property type="component" value="Chromosome 5"/>
</dbReference>
<feature type="compositionally biased region" description="Basic and acidic residues" evidence="1">
    <location>
        <begin position="226"/>
        <end position="246"/>
    </location>
</feature>